<dbReference type="Gene3D" id="1.20.1280.250">
    <property type="match status" value="1"/>
</dbReference>
<evidence type="ECO:0000259" key="1">
    <source>
        <dbReference type="PROSITE" id="PS51179"/>
    </source>
</evidence>
<dbReference type="InterPro" id="IPR032330">
    <property type="entry name" value="EF-G-binding_C"/>
</dbReference>
<sequence length="211" mass="23390">MEHFIRNDQYNFIKEQAAHLVNGHSSVNDKGVLNALKAITSEKAKALFPELTAEQEEILAPLSDIKDRTDADRFLEGLQDYIIPFPAVGEQAARKLFPKAKKLKVPEAGLEEQKGLSYFSWDDKGTGRRYMAVLYKNKLAGLSGTFKPISQKGICSICGKHGEAGLFVSQKKGAVQGTYVRKGNYICSDSVKCNESLTSLEKLEQFAELVK</sequence>
<evidence type="ECO:0000313" key="2">
    <source>
        <dbReference type="EMBL" id="TYS42969.1"/>
    </source>
</evidence>
<dbReference type="PROSITE" id="PS51179">
    <property type="entry name" value="POU_3"/>
    <property type="match status" value="1"/>
</dbReference>
<dbReference type="InterPro" id="IPR038344">
    <property type="entry name" value="EF-G_N_sf"/>
</dbReference>
<proteinExistence type="predicted"/>
<protein>
    <submittedName>
        <fullName evidence="2">Elongation factor G-binding protein</fullName>
    </submittedName>
</protein>
<dbReference type="Pfam" id="PF16571">
    <property type="entry name" value="FBP_C"/>
    <property type="match status" value="1"/>
</dbReference>
<dbReference type="InterPro" id="IPR000327">
    <property type="entry name" value="POU_dom"/>
</dbReference>
<keyword evidence="2" id="KW-0648">Protein biosynthesis</keyword>
<keyword evidence="2" id="KW-0251">Elongation factor</keyword>
<gene>
    <name evidence="2" type="ORF">FZD51_22910</name>
</gene>
<dbReference type="Pfam" id="PF07299">
    <property type="entry name" value="EF-G-binding_N"/>
    <property type="match status" value="1"/>
</dbReference>
<accession>A0A5D4QX37</accession>
<feature type="domain" description="POU-specific" evidence="1">
    <location>
        <begin position="195"/>
        <end position="211"/>
    </location>
</feature>
<dbReference type="InterPro" id="IPR010841">
    <property type="entry name" value="EF-G-binding_N"/>
</dbReference>
<dbReference type="RefSeq" id="WP_148976860.1">
    <property type="nucleotide sequence ID" value="NZ_JBNIKT010000048.1"/>
</dbReference>
<organism evidence="2 3">
    <name type="scientific">Bacillus infantis</name>
    <dbReference type="NCBI Taxonomy" id="324767"/>
    <lineage>
        <taxon>Bacteria</taxon>
        <taxon>Bacillati</taxon>
        <taxon>Bacillota</taxon>
        <taxon>Bacilli</taxon>
        <taxon>Bacillales</taxon>
        <taxon>Bacillaceae</taxon>
        <taxon>Bacillus</taxon>
    </lineage>
</organism>
<dbReference type="GO" id="GO:0003746">
    <property type="term" value="F:translation elongation factor activity"/>
    <property type="evidence" value="ECO:0007669"/>
    <property type="project" value="UniProtKB-KW"/>
</dbReference>
<name>A0A5D4QX37_9BACI</name>
<reference evidence="2 3" key="1">
    <citation type="submission" date="2019-08" db="EMBL/GenBank/DDBJ databases">
        <title>Bacillus genomes from the desert of Cuatro Cienegas, Coahuila.</title>
        <authorList>
            <person name="Olmedo-Alvarez G."/>
        </authorList>
    </citation>
    <scope>NUCLEOTIDE SEQUENCE [LARGE SCALE GENOMIC DNA]</scope>
    <source>
        <strain evidence="2 3">CH446_14T</strain>
    </source>
</reference>
<dbReference type="GO" id="GO:0003700">
    <property type="term" value="F:DNA-binding transcription factor activity"/>
    <property type="evidence" value="ECO:0007669"/>
    <property type="project" value="InterPro"/>
</dbReference>
<comment type="caution">
    <text evidence="2">The sequence shown here is derived from an EMBL/GenBank/DDBJ whole genome shotgun (WGS) entry which is preliminary data.</text>
</comment>
<dbReference type="EMBL" id="VTER01000015">
    <property type="protein sequence ID" value="TYS42969.1"/>
    <property type="molecule type" value="Genomic_DNA"/>
</dbReference>
<dbReference type="AlphaFoldDB" id="A0A5D4QX37"/>
<dbReference type="Proteomes" id="UP000322139">
    <property type="component" value="Unassembled WGS sequence"/>
</dbReference>
<evidence type="ECO:0000313" key="3">
    <source>
        <dbReference type="Proteomes" id="UP000322139"/>
    </source>
</evidence>
<dbReference type="CDD" id="cd16342">
    <property type="entry name" value="FusC_FusB"/>
    <property type="match status" value="1"/>
</dbReference>